<dbReference type="EMBL" id="SMRS01000004">
    <property type="protein sequence ID" value="KAA0875023.1"/>
    <property type="molecule type" value="Genomic_DNA"/>
</dbReference>
<dbReference type="OrthoDB" id="9790889at2"/>
<keyword evidence="4" id="KW-0862">Zinc</keyword>
<organism evidence="7 8">
    <name type="scientific">Nitrincola tapanii</name>
    <dbReference type="NCBI Taxonomy" id="1708751"/>
    <lineage>
        <taxon>Bacteria</taxon>
        <taxon>Pseudomonadati</taxon>
        <taxon>Pseudomonadota</taxon>
        <taxon>Gammaproteobacteria</taxon>
        <taxon>Oceanospirillales</taxon>
        <taxon>Oceanospirillaceae</taxon>
        <taxon>Nitrincola</taxon>
    </lineage>
</organism>
<sequence length="248" mass="27666">MDWSPKDTWRGMADFLTDIQANLPAKPRAILMVSAHWLATQFSITSGKQPDLIYDYYGFPDHTYELTYPAPGDPTLAQRVAQLLNTAGISNCQDDSRGFDHGMFIPLKLIFPQADIPVVQLSLCNDLDPQAHLAVGKALASLRAEGVLIIGSGMSFHNMRGYGDRNFTERSEVFDQWLTETVATQEQQRWINLSDWSHAPYATDCHPLGREEHLIPLMVVAGAAGDDVGHKVYSEQVLETRLSAFRFG</sequence>
<dbReference type="Gene3D" id="3.40.830.10">
    <property type="entry name" value="LigB-like"/>
    <property type="match status" value="1"/>
</dbReference>
<evidence type="ECO:0000313" key="7">
    <source>
        <dbReference type="EMBL" id="KAA0875023.1"/>
    </source>
</evidence>
<evidence type="ECO:0000256" key="3">
    <source>
        <dbReference type="ARBA" id="ARBA00022723"/>
    </source>
</evidence>
<dbReference type="GO" id="GO:0008198">
    <property type="term" value="F:ferrous iron binding"/>
    <property type="evidence" value="ECO:0007669"/>
    <property type="project" value="InterPro"/>
</dbReference>
<evidence type="ECO:0000256" key="5">
    <source>
        <dbReference type="ARBA" id="ARBA00023002"/>
    </source>
</evidence>
<dbReference type="InterPro" id="IPR004183">
    <property type="entry name" value="Xdiol_dOase_suB"/>
</dbReference>
<dbReference type="GO" id="GO:0016702">
    <property type="term" value="F:oxidoreductase activity, acting on single donors with incorporation of molecular oxygen, incorporation of two atoms of oxygen"/>
    <property type="evidence" value="ECO:0007669"/>
    <property type="project" value="UniProtKB-ARBA"/>
</dbReference>
<keyword evidence="5" id="KW-0560">Oxidoreductase</keyword>
<evidence type="ECO:0000256" key="4">
    <source>
        <dbReference type="ARBA" id="ARBA00022833"/>
    </source>
</evidence>
<proteinExistence type="inferred from homology"/>
<comment type="similarity">
    <text evidence="2">Belongs to the DODA-type extradiol aromatic ring-opening dioxygenase family.</text>
</comment>
<reference evidence="7 8" key="1">
    <citation type="submission" date="2019-03" db="EMBL/GenBank/DDBJ databases">
        <title>Nitrincola sp. nov. isolated from an Indian soda lake.</title>
        <authorList>
            <person name="Joshi A."/>
            <person name="Thite S.V."/>
            <person name="Joseph N."/>
            <person name="Dhotre D."/>
            <person name="Moorthy M."/>
            <person name="Shouche Y.S."/>
        </authorList>
    </citation>
    <scope>NUCLEOTIDE SEQUENCE [LARGE SCALE GENOMIC DNA]</scope>
    <source>
        <strain evidence="7 8">MEB193</strain>
    </source>
</reference>
<dbReference type="SUPFAM" id="SSF53213">
    <property type="entry name" value="LigB-like"/>
    <property type="match status" value="1"/>
</dbReference>
<dbReference type="PANTHER" id="PTHR30096">
    <property type="entry name" value="4,5-DOPA DIOXYGENASE EXTRADIOL-LIKE PROTEIN"/>
    <property type="match status" value="1"/>
</dbReference>
<keyword evidence="8" id="KW-1185">Reference proteome</keyword>
<dbReference type="AlphaFoldDB" id="A0A5A9W3A0"/>
<evidence type="ECO:0000256" key="1">
    <source>
        <dbReference type="ARBA" id="ARBA00001947"/>
    </source>
</evidence>
<dbReference type="Pfam" id="PF02900">
    <property type="entry name" value="LigB"/>
    <property type="match status" value="1"/>
</dbReference>
<dbReference type="GO" id="GO:0008270">
    <property type="term" value="F:zinc ion binding"/>
    <property type="evidence" value="ECO:0007669"/>
    <property type="project" value="InterPro"/>
</dbReference>
<evidence type="ECO:0000313" key="8">
    <source>
        <dbReference type="Proteomes" id="UP000325302"/>
    </source>
</evidence>
<evidence type="ECO:0000256" key="2">
    <source>
        <dbReference type="ARBA" id="ARBA00007581"/>
    </source>
</evidence>
<feature type="domain" description="Extradiol ring-cleavage dioxygenase class III enzyme subunit B" evidence="6">
    <location>
        <begin position="6"/>
        <end position="234"/>
    </location>
</feature>
<comment type="cofactor">
    <cofactor evidence="1">
        <name>Zn(2+)</name>
        <dbReference type="ChEBI" id="CHEBI:29105"/>
    </cofactor>
</comment>
<keyword evidence="7" id="KW-0223">Dioxygenase</keyword>
<dbReference type="CDD" id="cd07363">
    <property type="entry name" value="45_DOPA_Dioxygenase"/>
    <property type="match status" value="1"/>
</dbReference>
<comment type="caution">
    <text evidence="7">The sequence shown here is derived from an EMBL/GenBank/DDBJ whole genome shotgun (WGS) entry which is preliminary data.</text>
</comment>
<dbReference type="InterPro" id="IPR014436">
    <property type="entry name" value="Extradiol_dOase_DODA"/>
</dbReference>
<dbReference type="PANTHER" id="PTHR30096:SF0">
    <property type="entry name" value="4,5-DOPA DIOXYGENASE EXTRADIOL-LIKE PROTEIN"/>
    <property type="match status" value="1"/>
</dbReference>
<keyword evidence="3" id="KW-0479">Metal-binding</keyword>
<accession>A0A5A9W3A0</accession>
<gene>
    <name evidence="7" type="ORF">E1H14_06285</name>
</gene>
<name>A0A5A9W3A0_9GAMM</name>
<dbReference type="PIRSF" id="PIRSF006157">
    <property type="entry name" value="Doxgns_DODA"/>
    <property type="match status" value="1"/>
</dbReference>
<evidence type="ECO:0000259" key="6">
    <source>
        <dbReference type="Pfam" id="PF02900"/>
    </source>
</evidence>
<protein>
    <submittedName>
        <fullName evidence="7">Dioxygenase</fullName>
    </submittedName>
</protein>
<dbReference type="Proteomes" id="UP000325302">
    <property type="component" value="Unassembled WGS sequence"/>
</dbReference>